<dbReference type="EC" id="6.1.1.3" evidence="3"/>
<dbReference type="Gene3D" id="3.10.20.30">
    <property type="match status" value="1"/>
</dbReference>
<feature type="region of interest" description="Disordered" evidence="13">
    <location>
        <begin position="560"/>
        <end position="580"/>
    </location>
</feature>
<accession>A0A2I2GBJ9</accession>
<dbReference type="VEuPathDB" id="FungiDB:P170DRAFT_405161"/>
<keyword evidence="8" id="KW-0648">Protein biosynthesis</keyword>
<dbReference type="PROSITE" id="PS50862">
    <property type="entry name" value="AA_TRNA_LIGASE_II"/>
    <property type="match status" value="1"/>
</dbReference>
<name>A0A2I2GBJ9_9EURO</name>
<dbReference type="HAMAP" id="MF_00184">
    <property type="entry name" value="Thr_tRNA_synth"/>
    <property type="match status" value="1"/>
</dbReference>
<dbReference type="FunFam" id="3.30.930.10:FF:000019">
    <property type="entry name" value="Threonine--tRNA ligase"/>
    <property type="match status" value="1"/>
</dbReference>
<dbReference type="InterPro" id="IPR006195">
    <property type="entry name" value="aa-tRNA-synth_II"/>
</dbReference>
<evidence type="ECO:0000256" key="12">
    <source>
        <dbReference type="ARBA" id="ARBA00072369"/>
    </source>
</evidence>
<dbReference type="EMBL" id="MSFO01000003">
    <property type="protein sequence ID" value="PLB50256.1"/>
    <property type="molecule type" value="Genomic_DNA"/>
</dbReference>
<dbReference type="SMART" id="SM00863">
    <property type="entry name" value="tRNA_SAD"/>
    <property type="match status" value="1"/>
</dbReference>
<evidence type="ECO:0000256" key="1">
    <source>
        <dbReference type="ARBA" id="ARBA00004496"/>
    </source>
</evidence>
<reference evidence="15 16" key="1">
    <citation type="submission" date="2016-12" db="EMBL/GenBank/DDBJ databases">
        <title>The genomes of Aspergillus section Nigri reveals drivers in fungal speciation.</title>
        <authorList>
            <consortium name="DOE Joint Genome Institute"/>
            <person name="Vesth T.C."/>
            <person name="Nybo J."/>
            <person name="Theobald S."/>
            <person name="Brandl J."/>
            <person name="Frisvad J.C."/>
            <person name="Nielsen K.F."/>
            <person name="Lyhne E.K."/>
            <person name="Kogle M.E."/>
            <person name="Kuo A."/>
            <person name="Riley R."/>
            <person name="Clum A."/>
            <person name="Nolan M."/>
            <person name="Lipzen A."/>
            <person name="Salamov A."/>
            <person name="Henrissat B."/>
            <person name="Wiebenga A."/>
            <person name="De Vries R.P."/>
            <person name="Grigoriev I.V."/>
            <person name="Mortensen U.H."/>
            <person name="Andersen M.R."/>
            <person name="Baker S.E."/>
        </authorList>
    </citation>
    <scope>NUCLEOTIDE SEQUENCE [LARGE SCALE GENOMIC DNA]</scope>
    <source>
        <strain evidence="15 16">IBT 23096</strain>
    </source>
</reference>
<evidence type="ECO:0000256" key="2">
    <source>
        <dbReference type="ARBA" id="ARBA00008226"/>
    </source>
</evidence>
<organism evidence="15 16">
    <name type="scientific">Aspergillus steynii IBT 23096</name>
    <dbReference type="NCBI Taxonomy" id="1392250"/>
    <lineage>
        <taxon>Eukaryota</taxon>
        <taxon>Fungi</taxon>
        <taxon>Dikarya</taxon>
        <taxon>Ascomycota</taxon>
        <taxon>Pezizomycotina</taxon>
        <taxon>Eurotiomycetes</taxon>
        <taxon>Eurotiomycetidae</taxon>
        <taxon>Eurotiales</taxon>
        <taxon>Aspergillaceae</taxon>
        <taxon>Aspergillus</taxon>
        <taxon>Aspergillus subgen. Circumdati</taxon>
    </lineage>
</organism>
<evidence type="ECO:0000256" key="8">
    <source>
        <dbReference type="ARBA" id="ARBA00022917"/>
    </source>
</evidence>
<evidence type="ECO:0000256" key="7">
    <source>
        <dbReference type="ARBA" id="ARBA00022840"/>
    </source>
</evidence>
<dbReference type="InterPro" id="IPR002320">
    <property type="entry name" value="Thr-tRNA-ligase_IIa"/>
</dbReference>
<dbReference type="InterPro" id="IPR012947">
    <property type="entry name" value="tRNA_SAD"/>
</dbReference>
<keyword evidence="16" id="KW-1185">Reference proteome</keyword>
<dbReference type="PANTHER" id="PTHR11451">
    <property type="entry name" value="THREONINE-TRNA LIGASE"/>
    <property type="match status" value="1"/>
</dbReference>
<keyword evidence="6" id="KW-0547">Nucleotide-binding</keyword>
<dbReference type="SUPFAM" id="SSF52954">
    <property type="entry name" value="Class II aaRS ABD-related"/>
    <property type="match status" value="1"/>
</dbReference>
<evidence type="ECO:0000259" key="14">
    <source>
        <dbReference type="PROSITE" id="PS50862"/>
    </source>
</evidence>
<proteinExistence type="inferred from homology"/>
<dbReference type="FunFam" id="3.40.50.800:FF:000003">
    <property type="entry name" value="Threonine--tRNA ligase 2, cytoplasmic"/>
    <property type="match status" value="1"/>
</dbReference>
<dbReference type="InterPro" id="IPR036621">
    <property type="entry name" value="Anticodon-bd_dom_sf"/>
</dbReference>
<dbReference type="FunFam" id="3.30.980.10:FF:000005">
    <property type="entry name" value="Threonyl-tRNA synthetase, mitochondrial"/>
    <property type="match status" value="1"/>
</dbReference>
<dbReference type="SUPFAM" id="SSF55186">
    <property type="entry name" value="ThrRS/AlaRS common domain"/>
    <property type="match status" value="1"/>
</dbReference>
<dbReference type="Proteomes" id="UP000234275">
    <property type="component" value="Unassembled WGS sequence"/>
</dbReference>
<keyword evidence="7" id="KW-0067">ATP-binding</keyword>
<dbReference type="PRINTS" id="PR01047">
    <property type="entry name" value="TRNASYNTHTHR"/>
</dbReference>
<evidence type="ECO:0000256" key="10">
    <source>
        <dbReference type="ARBA" id="ARBA00031900"/>
    </source>
</evidence>
<evidence type="ECO:0000256" key="6">
    <source>
        <dbReference type="ARBA" id="ARBA00022741"/>
    </source>
</evidence>
<feature type="domain" description="Aminoacyl-transfer RNA synthetases class-II family profile" evidence="14">
    <location>
        <begin position="283"/>
        <end position="610"/>
    </location>
</feature>
<evidence type="ECO:0000256" key="9">
    <source>
        <dbReference type="ARBA" id="ARBA00023146"/>
    </source>
</evidence>
<dbReference type="InterPro" id="IPR002314">
    <property type="entry name" value="aa-tRNA-synt_IIb"/>
</dbReference>
<dbReference type="Pfam" id="PF07973">
    <property type="entry name" value="tRNA_SAD"/>
    <property type="match status" value="1"/>
</dbReference>
<dbReference type="SUPFAM" id="SSF81271">
    <property type="entry name" value="TGS-like"/>
    <property type="match status" value="1"/>
</dbReference>
<dbReference type="InterPro" id="IPR033728">
    <property type="entry name" value="ThrRS_core"/>
</dbReference>
<dbReference type="GO" id="GO:0005739">
    <property type="term" value="C:mitochondrion"/>
    <property type="evidence" value="ECO:0007669"/>
    <property type="project" value="TreeGrafter"/>
</dbReference>
<dbReference type="Gene3D" id="3.30.930.10">
    <property type="entry name" value="Bira Bifunctional Protein, Domain 2"/>
    <property type="match status" value="1"/>
</dbReference>
<dbReference type="InterPro" id="IPR012676">
    <property type="entry name" value="TGS-like"/>
</dbReference>
<feature type="region of interest" description="Disordered" evidence="13">
    <location>
        <begin position="1"/>
        <end position="20"/>
    </location>
</feature>
<comment type="subcellular location">
    <subcellularLocation>
        <location evidence="1">Cytoplasm</location>
    </subcellularLocation>
</comment>
<dbReference type="OrthoDB" id="5423599at2759"/>
<comment type="similarity">
    <text evidence="2">Belongs to the class-II aminoacyl-tRNA synthetase family.</text>
</comment>
<dbReference type="PANTHER" id="PTHR11451:SF46">
    <property type="entry name" value="THREONINE--TRNA LIGASE"/>
    <property type="match status" value="1"/>
</dbReference>
<evidence type="ECO:0000313" key="16">
    <source>
        <dbReference type="Proteomes" id="UP000234275"/>
    </source>
</evidence>
<evidence type="ECO:0000256" key="4">
    <source>
        <dbReference type="ARBA" id="ARBA00022490"/>
    </source>
</evidence>
<dbReference type="SUPFAM" id="SSF55681">
    <property type="entry name" value="Class II aaRS and biotin synthetases"/>
    <property type="match status" value="1"/>
</dbReference>
<dbReference type="InterPro" id="IPR018163">
    <property type="entry name" value="Thr/Ala-tRNA-synth_IIc_edit"/>
</dbReference>
<dbReference type="AlphaFoldDB" id="A0A2I2GBJ9"/>
<comment type="caution">
    <text evidence="15">The sequence shown here is derived from an EMBL/GenBank/DDBJ whole genome shotgun (WGS) entry which is preliminary data.</text>
</comment>
<sequence>MASEGAKDLPVRPAEPKGDSLPDFIIERNNLFEQLWQEHLEELKNKPHPDINVTIDFGNGESATVPAKAWENTPAHLLKNVPKELSASVVISKVNGELWDLGRPFEGDCKVSYVPFEHPEGREVFWHSSAHCLGEACECEYGCLLSHGPPTPQGFFYDMAMPDSRVVKEGDWKSLDSKASRIFKEKQSFDRLEVTKENLRKMFSYSKYKLHYIEKLVTGEKSTVYRCGTLVDLCRGPHIQNTGKVKTFKIMQNSSAYFLGDQANDSLQRIRGVAFPDKKQMQEHLKFLEEAEKRNHMRIGKEQELFFFDEASPGCPFLLPNGTKIFNALQSLLRSEYRKRGYQEVQTPNMYDVGIWKTSGHWAHYKDDMFKLDVEKREWALKPMNCPGHFLLFGHRERSYRELPLRIADFGVLHRNEASGALSGLTRVRKFQQDDTHIFCTEDQIASEIEGLFDFLKSIYGLFGFTFKLKLSTRPEKYLGELSTWDYAEEQLKKSMTKFMGNDWYIDEGDGAFYGPKIDITIADALKREFQCATIQLDYQAPINFKLEYMTNEKGEKVPVATEGEQKEGQPKSNDPGPGRARPVVIHRAIIGSFERFFGILIEHFGGKWPFWLSPRQVLIVPVMPAANDYVVELQEILRGDKLNVDIDISGNTMQKKIRTGQLHQYNFIFVVGAQEKESRTVNIRNRDDPATQNKGVMIPLEEARSKLKALRKERRLVSSL</sequence>
<dbReference type="STRING" id="1392250.A0A2I2GBJ9"/>
<dbReference type="GO" id="GO:0006435">
    <property type="term" value="P:threonyl-tRNA aminoacylation"/>
    <property type="evidence" value="ECO:0007669"/>
    <property type="project" value="InterPro"/>
</dbReference>
<evidence type="ECO:0000313" key="15">
    <source>
        <dbReference type="EMBL" id="PLB50256.1"/>
    </source>
</evidence>
<dbReference type="CDD" id="cd00771">
    <property type="entry name" value="ThrRS_core"/>
    <property type="match status" value="1"/>
</dbReference>
<dbReference type="GO" id="GO:0005524">
    <property type="term" value="F:ATP binding"/>
    <property type="evidence" value="ECO:0007669"/>
    <property type="project" value="UniProtKB-KW"/>
</dbReference>
<dbReference type="Pfam" id="PF00587">
    <property type="entry name" value="tRNA-synt_2b"/>
    <property type="match status" value="1"/>
</dbReference>
<dbReference type="GO" id="GO:0004829">
    <property type="term" value="F:threonine-tRNA ligase activity"/>
    <property type="evidence" value="ECO:0007669"/>
    <property type="project" value="UniProtKB-EC"/>
</dbReference>
<dbReference type="Gene3D" id="3.30.980.10">
    <property type="entry name" value="Threonyl-trna Synthetase, Chain A, domain 2"/>
    <property type="match status" value="1"/>
</dbReference>
<dbReference type="CDD" id="cd01667">
    <property type="entry name" value="TGS_ThrRS"/>
    <property type="match status" value="1"/>
</dbReference>
<evidence type="ECO:0000256" key="3">
    <source>
        <dbReference type="ARBA" id="ARBA00013163"/>
    </source>
</evidence>
<dbReference type="InterPro" id="IPR012675">
    <property type="entry name" value="Beta-grasp_dom_sf"/>
</dbReference>
<dbReference type="InterPro" id="IPR047246">
    <property type="entry name" value="ThrRS_anticodon"/>
</dbReference>
<dbReference type="CDD" id="cd00860">
    <property type="entry name" value="ThrRS_anticodon"/>
    <property type="match status" value="1"/>
</dbReference>
<evidence type="ECO:0000256" key="11">
    <source>
        <dbReference type="ARBA" id="ARBA00049515"/>
    </source>
</evidence>
<dbReference type="InterPro" id="IPR004154">
    <property type="entry name" value="Anticodon-bd"/>
</dbReference>
<dbReference type="InterPro" id="IPR045864">
    <property type="entry name" value="aa-tRNA-synth_II/BPL/LPL"/>
</dbReference>
<protein>
    <recommendedName>
        <fullName evidence="12">Probable threonine--tRNA ligase, cytoplasmic</fullName>
        <ecNumber evidence="3">6.1.1.3</ecNumber>
    </recommendedName>
    <alternativeName>
        <fullName evidence="10">Threonyl-tRNA synthetase</fullName>
    </alternativeName>
</protein>
<dbReference type="RefSeq" id="XP_024705558.1">
    <property type="nucleotide sequence ID" value="XM_024846569.1"/>
</dbReference>
<keyword evidence="5" id="KW-0436">Ligase</keyword>
<gene>
    <name evidence="15" type="ORF">P170DRAFT_405161</name>
</gene>
<keyword evidence="4" id="KW-0963">Cytoplasm</keyword>
<dbReference type="NCBIfam" id="TIGR00418">
    <property type="entry name" value="thrS"/>
    <property type="match status" value="1"/>
</dbReference>
<dbReference type="GeneID" id="36554268"/>
<evidence type="ECO:0000256" key="5">
    <source>
        <dbReference type="ARBA" id="ARBA00022598"/>
    </source>
</evidence>
<dbReference type="Gene3D" id="3.40.50.800">
    <property type="entry name" value="Anticodon-binding domain"/>
    <property type="match status" value="1"/>
</dbReference>
<dbReference type="Pfam" id="PF03129">
    <property type="entry name" value="HGTP_anticodon"/>
    <property type="match status" value="1"/>
</dbReference>
<evidence type="ECO:0000256" key="13">
    <source>
        <dbReference type="SAM" id="MobiDB-lite"/>
    </source>
</evidence>
<comment type="catalytic activity">
    <reaction evidence="11">
        <text>tRNA(Thr) + L-threonine + ATP = L-threonyl-tRNA(Thr) + AMP + diphosphate + H(+)</text>
        <dbReference type="Rhea" id="RHEA:24624"/>
        <dbReference type="Rhea" id="RHEA-COMP:9670"/>
        <dbReference type="Rhea" id="RHEA-COMP:9704"/>
        <dbReference type="ChEBI" id="CHEBI:15378"/>
        <dbReference type="ChEBI" id="CHEBI:30616"/>
        <dbReference type="ChEBI" id="CHEBI:33019"/>
        <dbReference type="ChEBI" id="CHEBI:57926"/>
        <dbReference type="ChEBI" id="CHEBI:78442"/>
        <dbReference type="ChEBI" id="CHEBI:78534"/>
        <dbReference type="ChEBI" id="CHEBI:456215"/>
        <dbReference type="EC" id="6.1.1.3"/>
    </reaction>
</comment>
<keyword evidence="9 15" id="KW-0030">Aminoacyl-tRNA synthetase</keyword>